<evidence type="ECO:0000313" key="2">
    <source>
        <dbReference type="EMBL" id="SDH08596.1"/>
    </source>
</evidence>
<dbReference type="STRING" id="440168.SAMN04487974_12042"/>
<keyword evidence="1" id="KW-0472">Membrane</keyword>
<dbReference type="Proteomes" id="UP000199495">
    <property type="component" value="Unassembled WGS sequence"/>
</dbReference>
<dbReference type="EMBL" id="FNCS01000020">
    <property type="protein sequence ID" value="SDH08596.1"/>
    <property type="molecule type" value="Genomic_DNA"/>
</dbReference>
<evidence type="ECO:0000256" key="1">
    <source>
        <dbReference type="SAM" id="Phobius"/>
    </source>
</evidence>
<dbReference type="RefSeq" id="WP_176762760.1">
    <property type="nucleotide sequence ID" value="NZ_FNCS01000020.1"/>
</dbReference>
<organism evidence="2 3">
    <name type="scientific">Pelagibacterium luteolum</name>
    <dbReference type="NCBI Taxonomy" id="440168"/>
    <lineage>
        <taxon>Bacteria</taxon>
        <taxon>Pseudomonadati</taxon>
        <taxon>Pseudomonadota</taxon>
        <taxon>Alphaproteobacteria</taxon>
        <taxon>Hyphomicrobiales</taxon>
        <taxon>Devosiaceae</taxon>
        <taxon>Pelagibacterium</taxon>
    </lineage>
</organism>
<feature type="transmembrane region" description="Helical" evidence="1">
    <location>
        <begin position="27"/>
        <end position="48"/>
    </location>
</feature>
<accession>A0A1G7ZJ66</accession>
<keyword evidence="1" id="KW-1133">Transmembrane helix</keyword>
<evidence type="ECO:0000313" key="3">
    <source>
        <dbReference type="Proteomes" id="UP000199495"/>
    </source>
</evidence>
<gene>
    <name evidence="2" type="ORF">SAMN04487974_12042</name>
</gene>
<proteinExistence type="predicted"/>
<dbReference type="AlphaFoldDB" id="A0A1G7ZJ66"/>
<reference evidence="2 3" key="1">
    <citation type="submission" date="2016-10" db="EMBL/GenBank/DDBJ databases">
        <authorList>
            <person name="de Groot N.N."/>
        </authorList>
    </citation>
    <scope>NUCLEOTIDE SEQUENCE [LARGE SCALE GENOMIC DNA]</scope>
    <source>
        <strain evidence="2 3">CGMCC 1.10267</strain>
    </source>
</reference>
<protein>
    <submittedName>
        <fullName evidence="2">Uncharacterized protein</fullName>
    </submittedName>
</protein>
<keyword evidence="3" id="KW-1185">Reference proteome</keyword>
<name>A0A1G7ZJ66_9HYPH</name>
<sequence length="49" mass="4969">MTDLLATLVIFGLTLWAVKHVSNAYGIAWGVATFVAVPVAAGAGLVLLG</sequence>
<keyword evidence="1" id="KW-0812">Transmembrane</keyword>